<evidence type="ECO:0000313" key="2">
    <source>
        <dbReference type="EMBL" id="KYF85061.1"/>
    </source>
</evidence>
<comment type="caution">
    <text evidence="2">The sequence shown here is derived from an EMBL/GenBank/DDBJ whole genome shotgun (WGS) entry which is preliminary data.</text>
</comment>
<reference evidence="2 3" key="1">
    <citation type="submission" date="2014-02" db="EMBL/GenBank/DDBJ databases">
        <title>The small core and large imbalanced accessory genome model reveals a collaborative survival strategy of Sorangium cellulosum strains in nature.</title>
        <authorList>
            <person name="Han K."/>
            <person name="Peng R."/>
            <person name="Blom J."/>
            <person name="Li Y.-Z."/>
        </authorList>
    </citation>
    <scope>NUCLEOTIDE SEQUENCE [LARGE SCALE GENOMIC DNA]</scope>
    <source>
        <strain evidence="2 3">So0011-07</strain>
    </source>
</reference>
<evidence type="ECO:0000256" key="1">
    <source>
        <dbReference type="SAM" id="MobiDB-lite"/>
    </source>
</evidence>
<accession>A0A150RY08</accession>
<evidence type="ECO:0000313" key="3">
    <source>
        <dbReference type="Proteomes" id="UP000075635"/>
    </source>
</evidence>
<organism evidence="2 3">
    <name type="scientific">Sorangium cellulosum</name>
    <name type="common">Polyangium cellulosum</name>
    <dbReference type="NCBI Taxonomy" id="56"/>
    <lineage>
        <taxon>Bacteria</taxon>
        <taxon>Pseudomonadati</taxon>
        <taxon>Myxococcota</taxon>
        <taxon>Polyangia</taxon>
        <taxon>Polyangiales</taxon>
        <taxon>Polyangiaceae</taxon>
        <taxon>Sorangium</taxon>
    </lineage>
</organism>
<dbReference type="Proteomes" id="UP000075635">
    <property type="component" value="Unassembled WGS sequence"/>
</dbReference>
<feature type="region of interest" description="Disordered" evidence="1">
    <location>
        <begin position="1"/>
        <end position="28"/>
    </location>
</feature>
<proteinExistence type="predicted"/>
<dbReference type="EMBL" id="JEMB01001791">
    <property type="protein sequence ID" value="KYF85061.1"/>
    <property type="molecule type" value="Genomic_DNA"/>
</dbReference>
<gene>
    <name evidence="2" type="ORF">BE17_15355</name>
</gene>
<protein>
    <submittedName>
        <fullName evidence="2">Uncharacterized protein</fullName>
    </submittedName>
</protein>
<dbReference type="AlphaFoldDB" id="A0A150RY08"/>
<sequence>MAELPSRRRELRSCSGRTRPGTPQRRARSVSLSRALAAACLLPCALAPRGAAAADFEVESTTGFQAYEVASPWGNTNIERRRLLQTLGLAVYNLQGDSAPGQADYSATLRLRLDADFGLNGHLEGAQQAGETDFSVAGGSRFIPGLHEAPLDLMYAYVEGRNVASGWLGFRVGRQYVSDVLGWWSFDGALVRVTTPYYVQIEAYGGLEQRGGLPLSTSRYERQGVWRGSRRGFGSDRTQPDSPADFPSYQEAALAPAFGAALESAGPSFLHGRLTYRRVYNLGSSITQQFPDQEGGVRTTDGSRISQERLGYAADINKADLGGIKGGVTYDLYNQLVGSFYGGLEVYAGSRVTLGADVDYFVPTFDADSIWNWFTHAPITTITGRVAVDITREVDLAAWGGTRMWTAEGNPEEFGADQCETAGLRRDCLGTTVLDPSSDSDLEDFARDEANRAATITTDVLANLAGRYRTRTSTVELRGMLQTGERGRRTGGDLSGEKRLQGQRYALGARVSLYNWEDPLRPDRGATSFGYVLGAGYRPGEVADFKLEWEHDMNRLVGQRFRVVGLVNLRVAP</sequence>
<name>A0A150RY08_SORCE</name>
<feature type="compositionally biased region" description="Basic and acidic residues" evidence="1">
    <location>
        <begin position="1"/>
        <end position="12"/>
    </location>
</feature>